<dbReference type="InterPro" id="IPR021109">
    <property type="entry name" value="Peptidase_aspartic_dom_sf"/>
</dbReference>
<sequence>MALAALVVSIHLIPLYVWKKLRLPKLVPTRMTLVLVNRSVAYPAGIAEDVFVQVGKFTFPVDFIVINYGIDLLVPLILRKPFLRTARALVDVHGEELILRVGDEKLTLNVDSTLKYPHKHGNKLINMIDTIDTTFEDHFPEALIVHKSIYPLNGSLTPFDPIVASLSPSLTSFGDSDLLLE</sequence>
<proteinExistence type="predicted"/>
<dbReference type="PANTHER" id="PTHR33067">
    <property type="entry name" value="RNA-DIRECTED DNA POLYMERASE-RELATED"/>
    <property type="match status" value="1"/>
</dbReference>
<dbReference type="AlphaFoldDB" id="A0A699GY04"/>
<comment type="caution">
    <text evidence="1">The sequence shown here is derived from an EMBL/GenBank/DDBJ whole genome shotgun (WGS) entry which is preliminary data.</text>
</comment>
<protein>
    <submittedName>
        <fullName evidence="1">Reverse transcriptase domain-containing protein</fullName>
    </submittedName>
</protein>
<keyword evidence="1" id="KW-0695">RNA-directed DNA polymerase</keyword>
<name>A0A699GY04_TANCI</name>
<reference evidence="1" key="1">
    <citation type="journal article" date="2019" name="Sci. Rep.">
        <title>Draft genome of Tanacetum cinerariifolium, the natural source of mosquito coil.</title>
        <authorList>
            <person name="Yamashiro T."/>
            <person name="Shiraishi A."/>
            <person name="Satake H."/>
            <person name="Nakayama K."/>
        </authorList>
    </citation>
    <scope>NUCLEOTIDE SEQUENCE</scope>
</reference>
<keyword evidence="1" id="KW-0808">Transferase</keyword>
<keyword evidence="1" id="KW-0548">Nucleotidyltransferase</keyword>
<dbReference type="EMBL" id="BKCJ010070992">
    <property type="protein sequence ID" value="GEW72442.1"/>
    <property type="molecule type" value="Genomic_DNA"/>
</dbReference>
<evidence type="ECO:0000313" key="1">
    <source>
        <dbReference type="EMBL" id="GEW72442.1"/>
    </source>
</evidence>
<accession>A0A699GY04</accession>
<dbReference type="PANTHER" id="PTHR33067:SF31">
    <property type="entry name" value="RNA-DIRECTED DNA POLYMERASE"/>
    <property type="match status" value="1"/>
</dbReference>
<gene>
    <name evidence="1" type="ORF">Tci_244418</name>
</gene>
<organism evidence="1">
    <name type="scientific">Tanacetum cinerariifolium</name>
    <name type="common">Dalmatian daisy</name>
    <name type="synonym">Chrysanthemum cinerariifolium</name>
    <dbReference type="NCBI Taxonomy" id="118510"/>
    <lineage>
        <taxon>Eukaryota</taxon>
        <taxon>Viridiplantae</taxon>
        <taxon>Streptophyta</taxon>
        <taxon>Embryophyta</taxon>
        <taxon>Tracheophyta</taxon>
        <taxon>Spermatophyta</taxon>
        <taxon>Magnoliopsida</taxon>
        <taxon>eudicotyledons</taxon>
        <taxon>Gunneridae</taxon>
        <taxon>Pentapetalae</taxon>
        <taxon>asterids</taxon>
        <taxon>campanulids</taxon>
        <taxon>Asterales</taxon>
        <taxon>Asteraceae</taxon>
        <taxon>Asteroideae</taxon>
        <taxon>Anthemideae</taxon>
        <taxon>Anthemidinae</taxon>
        <taxon>Tanacetum</taxon>
    </lineage>
</organism>
<dbReference type="GO" id="GO:0003964">
    <property type="term" value="F:RNA-directed DNA polymerase activity"/>
    <property type="evidence" value="ECO:0007669"/>
    <property type="project" value="UniProtKB-KW"/>
</dbReference>
<dbReference type="Gene3D" id="2.40.70.10">
    <property type="entry name" value="Acid Proteases"/>
    <property type="match status" value="1"/>
</dbReference>